<dbReference type="Proteomes" id="UP000674938">
    <property type="component" value="Unassembled WGS sequence"/>
</dbReference>
<evidence type="ECO:0000256" key="1">
    <source>
        <dbReference type="SAM" id="Phobius"/>
    </source>
</evidence>
<keyword evidence="3" id="KW-1185">Reference proteome</keyword>
<keyword evidence="1" id="KW-0472">Membrane</keyword>
<keyword evidence="1" id="KW-1133">Transmembrane helix</keyword>
<keyword evidence="1" id="KW-0812">Transmembrane</keyword>
<sequence length="96" mass="10471">MLLSRNDRECSLATTISLAFAATSLFLFICNWLHLNPNLMVAEMLVSSAVLLRATAAIKRDEDRMLNGLALLITAIPAVFLLLVLILAMITGITIL</sequence>
<evidence type="ECO:0000313" key="3">
    <source>
        <dbReference type="Proteomes" id="UP000674938"/>
    </source>
</evidence>
<feature type="transmembrane region" description="Helical" evidence="1">
    <location>
        <begin position="12"/>
        <end position="34"/>
    </location>
</feature>
<accession>A0A940P9Y8</accession>
<proteinExistence type="predicted"/>
<name>A0A940P9Y8_9ENTE</name>
<dbReference type="EMBL" id="JAEEGA010000029">
    <property type="protein sequence ID" value="MBP1044479.1"/>
    <property type="molecule type" value="Genomic_DNA"/>
</dbReference>
<comment type="caution">
    <text evidence="2">The sequence shown here is derived from an EMBL/GenBank/DDBJ whole genome shotgun (WGS) entry which is preliminary data.</text>
</comment>
<reference evidence="2" key="1">
    <citation type="submission" date="2020-12" db="EMBL/GenBank/DDBJ databases">
        <title>Vagococcus allomyrinae sp. nov. and Enterococcus lavae sp. nov., isolated from the larvae of Allomyrina dichotoma.</title>
        <authorList>
            <person name="Lee S.D."/>
        </authorList>
    </citation>
    <scope>NUCLEOTIDE SEQUENCE</scope>
    <source>
        <strain evidence="2">BWB3-3</strain>
    </source>
</reference>
<gene>
    <name evidence="2" type="ORF">I6N95_26065</name>
</gene>
<organism evidence="2 3">
    <name type="scientific">Vagococcus allomyrinae</name>
    <dbReference type="NCBI Taxonomy" id="2794353"/>
    <lineage>
        <taxon>Bacteria</taxon>
        <taxon>Bacillati</taxon>
        <taxon>Bacillota</taxon>
        <taxon>Bacilli</taxon>
        <taxon>Lactobacillales</taxon>
        <taxon>Enterococcaceae</taxon>
        <taxon>Vagococcus</taxon>
    </lineage>
</organism>
<dbReference type="AlphaFoldDB" id="A0A940P9Y8"/>
<evidence type="ECO:0000313" key="2">
    <source>
        <dbReference type="EMBL" id="MBP1044479.1"/>
    </source>
</evidence>
<dbReference type="RefSeq" id="WP_209532977.1">
    <property type="nucleotide sequence ID" value="NZ_JAEEGA010000029.1"/>
</dbReference>
<protein>
    <submittedName>
        <fullName evidence="2">Uncharacterized protein</fullName>
    </submittedName>
</protein>
<feature type="transmembrane region" description="Helical" evidence="1">
    <location>
        <begin position="70"/>
        <end position="95"/>
    </location>
</feature>
<feature type="transmembrane region" description="Helical" evidence="1">
    <location>
        <begin position="40"/>
        <end position="58"/>
    </location>
</feature>